<dbReference type="AlphaFoldDB" id="A0A6P4ZH28"/>
<keyword evidence="1" id="KW-1185">Reference proteome</keyword>
<evidence type="ECO:0000313" key="3">
    <source>
        <dbReference type="RefSeq" id="XP_019636063.1"/>
    </source>
</evidence>
<organism evidence="1 3">
    <name type="scientific">Branchiostoma belcheri</name>
    <name type="common">Amphioxus</name>
    <dbReference type="NCBI Taxonomy" id="7741"/>
    <lineage>
        <taxon>Eukaryota</taxon>
        <taxon>Metazoa</taxon>
        <taxon>Chordata</taxon>
        <taxon>Cephalochordata</taxon>
        <taxon>Leptocardii</taxon>
        <taxon>Amphioxiformes</taxon>
        <taxon>Branchiostomatidae</taxon>
        <taxon>Branchiostoma</taxon>
    </lineage>
</organism>
<dbReference type="OrthoDB" id="10028281at2759"/>
<name>A0A6P4ZH28_BRABE</name>
<sequence length="245" mass="26410">METDTYVTVPGTTAFSHTHTAADVVRAGEPAFQPNGVLNDNTICDGTITDRQPQLDITNPNIVRDDDNTGLDNVNQGYVVIPINISLHGNGADPGKPKADAVLSRPISIIRSAIVFDHPNSNTRLVISCITGDVINAIFDTSKPHDIICSTVPCRCDLVTFISICGEDISTSDADDAIATTDDVGICCNNNCSTARDTNISKHEFNVTIGHAHTHTHHWNTEFEIDQSALSYHLDATHLDPANHS</sequence>
<accession>A0A6P4ZH28</accession>
<dbReference type="RefSeq" id="XP_019636062.1">
    <property type="nucleotide sequence ID" value="XM_019780503.1"/>
</dbReference>
<evidence type="ECO:0000313" key="2">
    <source>
        <dbReference type="RefSeq" id="XP_019636062.1"/>
    </source>
</evidence>
<dbReference type="GeneID" id="109478757"/>
<proteinExistence type="predicted"/>
<protein>
    <submittedName>
        <fullName evidence="2 3">Uncharacterized protein LOC109478757</fullName>
    </submittedName>
</protein>
<dbReference type="Proteomes" id="UP000515135">
    <property type="component" value="Unplaced"/>
</dbReference>
<evidence type="ECO:0000313" key="1">
    <source>
        <dbReference type="Proteomes" id="UP000515135"/>
    </source>
</evidence>
<gene>
    <name evidence="2 3" type="primary">LOC109478757</name>
</gene>
<dbReference type="RefSeq" id="XP_019636063.1">
    <property type="nucleotide sequence ID" value="XM_019780504.1"/>
</dbReference>
<dbReference type="KEGG" id="bbel:109478757"/>
<reference evidence="2 3" key="1">
    <citation type="submission" date="2025-04" db="UniProtKB">
        <authorList>
            <consortium name="RefSeq"/>
        </authorList>
    </citation>
    <scope>IDENTIFICATION</scope>
    <source>
        <tissue evidence="2 3">Gonad</tissue>
    </source>
</reference>